<dbReference type="AlphaFoldDB" id="A0A5C3P3C8"/>
<organism evidence="2 3">
    <name type="scientific">Polyporus arcularius HHB13444</name>
    <dbReference type="NCBI Taxonomy" id="1314778"/>
    <lineage>
        <taxon>Eukaryota</taxon>
        <taxon>Fungi</taxon>
        <taxon>Dikarya</taxon>
        <taxon>Basidiomycota</taxon>
        <taxon>Agaricomycotina</taxon>
        <taxon>Agaricomycetes</taxon>
        <taxon>Polyporales</taxon>
        <taxon>Polyporaceae</taxon>
        <taxon>Polyporus</taxon>
    </lineage>
</organism>
<feature type="non-terminal residue" evidence="2">
    <location>
        <position position="1"/>
    </location>
</feature>
<gene>
    <name evidence="2" type="ORF">K466DRAFT_249730</name>
</gene>
<evidence type="ECO:0000313" key="3">
    <source>
        <dbReference type="Proteomes" id="UP000308197"/>
    </source>
</evidence>
<evidence type="ECO:0000313" key="2">
    <source>
        <dbReference type="EMBL" id="TFK83772.1"/>
    </source>
</evidence>
<evidence type="ECO:0000256" key="1">
    <source>
        <dbReference type="SAM" id="MobiDB-lite"/>
    </source>
</evidence>
<name>A0A5C3P3C8_9APHY</name>
<dbReference type="EMBL" id="ML211366">
    <property type="protein sequence ID" value="TFK83772.1"/>
    <property type="molecule type" value="Genomic_DNA"/>
</dbReference>
<accession>A0A5C3P3C8</accession>
<sequence>TRVDSSTPPLSTCAPAALRAASTCLPVPSSSSPALMPVASRSPGITSDCTHL</sequence>
<reference evidence="2 3" key="1">
    <citation type="journal article" date="2019" name="Nat. Ecol. Evol.">
        <title>Megaphylogeny resolves global patterns of mushroom evolution.</title>
        <authorList>
            <person name="Varga T."/>
            <person name="Krizsan K."/>
            <person name="Foldi C."/>
            <person name="Dima B."/>
            <person name="Sanchez-Garcia M."/>
            <person name="Sanchez-Ramirez S."/>
            <person name="Szollosi G.J."/>
            <person name="Szarkandi J.G."/>
            <person name="Papp V."/>
            <person name="Albert L."/>
            <person name="Andreopoulos W."/>
            <person name="Angelini C."/>
            <person name="Antonin V."/>
            <person name="Barry K.W."/>
            <person name="Bougher N.L."/>
            <person name="Buchanan P."/>
            <person name="Buyck B."/>
            <person name="Bense V."/>
            <person name="Catcheside P."/>
            <person name="Chovatia M."/>
            <person name="Cooper J."/>
            <person name="Damon W."/>
            <person name="Desjardin D."/>
            <person name="Finy P."/>
            <person name="Geml J."/>
            <person name="Haridas S."/>
            <person name="Hughes K."/>
            <person name="Justo A."/>
            <person name="Karasinski D."/>
            <person name="Kautmanova I."/>
            <person name="Kiss B."/>
            <person name="Kocsube S."/>
            <person name="Kotiranta H."/>
            <person name="LaButti K.M."/>
            <person name="Lechner B.E."/>
            <person name="Liimatainen K."/>
            <person name="Lipzen A."/>
            <person name="Lukacs Z."/>
            <person name="Mihaltcheva S."/>
            <person name="Morgado L.N."/>
            <person name="Niskanen T."/>
            <person name="Noordeloos M.E."/>
            <person name="Ohm R.A."/>
            <person name="Ortiz-Santana B."/>
            <person name="Ovrebo C."/>
            <person name="Racz N."/>
            <person name="Riley R."/>
            <person name="Savchenko A."/>
            <person name="Shiryaev A."/>
            <person name="Soop K."/>
            <person name="Spirin V."/>
            <person name="Szebenyi C."/>
            <person name="Tomsovsky M."/>
            <person name="Tulloss R.E."/>
            <person name="Uehling J."/>
            <person name="Grigoriev I.V."/>
            <person name="Vagvolgyi C."/>
            <person name="Papp T."/>
            <person name="Martin F.M."/>
            <person name="Miettinen O."/>
            <person name="Hibbett D.S."/>
            <person name="Nagy L.G."/>
        </authorList>
    </citation>
    <scope>NUCLEOTIDE SEQUENCE [LARGE SCALE GENOMIC DNA]</scope>
    <source>
        <strain evidence="2 3">HHB13444</strain>
    </source>
</reference>
<protein>
    <submittedName>
        <fullName evidence="2">Uncharacterized protein</fullName>
    </submittedName>
</protein>
<dbReference type="InParanoid" id="A0A5C3P3C8"/>
<proteinExistence type="predicted"/>
<keyword evidence="3" id="KW-1185">Reference proteome</keyword>
<feature type="region of interest" description="Disordered" evidence="1">
    <location>
        <begin position="28"/>
        <end position="52"/>
    </location>
</feature>
<dbReference type="Proteomes" id="UP000308197">
    <property type="component" value="Unassembled WGS sequence"/>
</dbReference>
<feature type="compositionally biased region" description="Polar residues" evidence="1">
    <location>
        <begin position="43"/>
        <end position="52"/>
    </location>
</feature>